<organism evidence="1 2">
    <name type="scientific">Schizophyllum amplum</name>
    <dbReference type="NCBI Taxonomy" id="97359"/>
    <lineage>
        <taxon>Eukaryota</taxon>
        <taxon>Fungi</taxon>
        <taxon>Dikarya</taxon>
        <taxon>Basidiomycota</taxon>
        <taxon>Agaricomycotina</taxon>
        <taxon>Agaricomycetes</taxon>
        <taxon>Agaricomycetidae</taxon>
        <taxon>Agaricales</taxon>
        <taxon>Schizophyllaceae</taxon>
        <taxon>Schizophyllum</taxon>
    </lineage>
</organism>
<proteinExistence type="predicted"/>
<dbReference type="EMBL" id="VDMD01000014">
    <property type="protein sequence ID" value="TRM62006.1"/>
    <property type="molecule type" value="Genomic_DNA"/>
</dbReference>
<accession>A0A550CBE1</accession>
<reference evidence="1 2" key="1">
    <citation type="journal article" date="2019" name="New Phytol.">
        <title>Comparative genomics reveals unique wood-decay strategies and fruiting body development in the Schizophyllaceae.</title>
        <authorList>
            <person name="Almasi E."/>
            <person name="Sahu N."/>
            <person name="Krizsan K."/>
            <person name="Balint B."/>
            <person name="Kovacs G.M."/>
            <person name="Kiss B."/>
            <person name="Cseklye J."/>
            <person name="Drula E."/>
            <person name="Henrissat B."/>
            <person name="Nagy I."/>
            <person name="Chovatia M."/>
            <person name="Adam C."/>
            <person name="LaButti K."/>
            <person name="Lipzen A."/>
            <person name="Riley R."/>
            <person name="Grigoriev I.V."/>
            <person name="Nagy L.G."/>
        </authorList>
    </citation>
    <scope>NUCLEOTIDE SEQUENCE [LARGE SCALE GENOMIC DNA]</scope>
    <source>
        <strain evidence="1 2">NL-1724</strain>
    </source>
</reference>
<evidence type="ECO:0000313" key="2">
    <source>
        <dbReference type="Proteomes" id="UP000320762"/>
    </source>
</evidence>
<comment type="caution">
    <text evidence="1">The sequence shown here is derived from an EMBL/GenBank/DDBJ whole genome shotgun (WGS) entry which is preliminary data.</text>
</comment>
<gene>
    <name evidence="1" type="ORF">BD626DRAFT_499490</name>
</gene>
<name>A0A550CBE1_9AGAR</name>
<sequence>MSPVFQGRSVQHAGLSVIRTLGGVCKATEGSNPWALLSPLFGSAMVLAEAFVFSVDRPCFRMVCVVFGAWASSAFVSIASDPKAEHRVAQRSSLAQPGQRGASKFVATMRNQGVVATTCHWLRTVLKNWKETRRNRRSSCQATCTRCWDEAASACLVEDRTREDKRKDRIAL</sequence>
<evidence type="ECO:0000313" key="1">
    <source>
        <dbReference type="EMBL" id="TRM62006.1"/>
    </source>
</evidence>
<protein>
    <submittedName>
        <fullName evidence="1">Uncharacterized protein</fullName>
    </submittedName>
</protein>
<dbReference type="AlphaFoldDB" id="A0A550CBE1"/>
<keyword evidence="2" id="KW-1185">Reference proteome</keyword>
<dbReference type="Proteomes" id="UP000320762">
    <property type="component" value="Unassembled WGS sequence"/>
</dbReference>